<gene>
    <name evidence="1" type="ORF">MAPG_01971</name>
</gene>
<accession>A0A0C4DQ34</accession>
<proteinExistence type="predicted"/>
<organism evidence="2 3">
    <name type="scientific">Magnaporthiopsis poae (strain ATCC 64411 / 73-15)</name>
    <name type="common">Kentucky bluegrass fungus</name>
    <name type="synonym">Magnaporthe poae</name>
    <dbReference type="NCBI Taxonomy" id="644358"/>
    <lineage>
        <taxon>Eukaryota</taxon>
        <taxon>Fungi</taxon>
        <taxon>Dikarya</taxon>
        <taxon>Ascomycota</taxon>
        <taxon>Pezizomycotina</taxon>
        <taxon>Sordariomycetes</taxon>
        <taxon>Sordariomycetidae</taxon>
        <taxon>Magnaporthales</taxon>
        <taxon>Magnaporthaceae</taxon>
        <taxon>Magnaporthiopsis</taxon>
    </lineage>
</organism>
<reference evidence="2" key="5">
    <citation type="submission" date="2015-06" db="UniProtKB">
        <authorList>
            <consortium name="EnsemblFungi"/>
        </authorList>
    </citation>
    <scope>IDENTIFICATION</scope>
    <source>
        <strain evidence="2">ATCC 64411</strain>
    </source>
</reference>
<reference evidence="3" key="2">
    <citation type="submission" date="2010-05" db="EMBL/GenBank/DDBJ databases">
        <title>The genome sequence of Magnaporthe poae strain ATCC 64411.</title>
        <authorList>
            <person name="Ma L.-J."/>
            <person name="Dead R."/>
            <person name="Young S."/>
            <person name="Zeng Q."/>
            <person name="Koehrsen M."/>
            <person name="Alvarado L."/>
            <person name="Berlin A."/>
            <person name="Chapman S.B."/>
            <person name="Chen Z."/>
            <person name="Freedman E."/>
            <person name="Gellesch M."/>
            <person name="Goldberg J."/>
            <person name="Griggs A."/>
            <person name="Gujja S."/>
            <person name="Heilman E.R."/>
            <person name="Heiman D."/>
            <person name="Hepburn T."/>
            <person name="Howarth C."/>
            <person name="Jen D."/>
            <person name="Larson L."/>
            <person name="Mehta T."/>
            <person name="Neiman D."/>
            <person name="Pearson M."/>
            <person name="Roberts A."/>
            <person name="Saif S."/>
            <person name="Shea T."/>
            <person name="Shenoy N."/>
            <person name="Sisk P."/>
            <person name="Stolte C."/>
            <person name="Sykes S."/>
            <person name="Walk T."/>
            <person name="White J."/>
            <person name="Yandava C."/>
            <person name="Haas B."/>
            <person name="Nusbaum C."/>
            <person name="Birren B."/>
        </authorList>
    </citation>
    <scope>NUCLEOTIDE SEQUENCE [LARGE SCALE GENOMIC DNA]</scope>
    <source>
        <strain evidence="3">ATCC 64411 / 73-15</strain>
    </source>
</reference>
<dbReference type="AlphaFoldDB" id="A0A0C4DQ34"/>
<evidence type="ECO:0000313" key="1">
    <source>
        <dbReference type="EMBL" id="KLU82903.1"/>
    </source>
</evidence>
<name>A0A0C4DQ34_MAGP6</name>
<reference evidence="1" key="1">
    <citation type="submission" date="2010-05" db="EMBL/GenBank/DDBJ databases">
        <title>The Genome Sequence of Magnaporthe poae strain ATCC 64411.</title>
        <authorList>
            <consortium name="The Broad Institute Genome Sequencing Platform"/>
            <consortium name="Broad Institute Genome Sequencing Center for Infectious Disease"/>
            <person name="Ma L.-J."/>
            <person name="Dead R."/>
            <person name="Young S."/>
            <person name="Zeng Q."/>
            <person name="Koehrsen M."/>
            <person name="Alvarado L."/>
            <person name="Berlin A."/>
            <person name="Chapman S.B."/>
            <person name="Chen Z."/>
            <person name="Freedman E."/>
            <person name="Gellesch M."/>
            <person name="Goldberg J."/>
            <person name="Griggs A."/>
            <person name="Gujja S."/>
            <person name="Heilman E.R."/>
            <person name="Heiman D."/>
            <person name="Hepburn T."/>
            <person name="Howarth C."/>
            <person name="Jen D."/>
            <person name="Larson L."/>
            <person name="Mehta T."/>
            <person name="Neiman D."/>
            <person name="Pearson M."/>
            <person name="Roberts A."/>
            <person name="Saif S."/>
            <person name="Shea T."/>
            <person name="Shenoy N."/>
            <person name="Sisk P."/>
            <person name="Stolte C."/>
            <person name="Sykes S."/>
            <person name="Walk T."/>
            <person name="White J."/>
            <person name="Yandava C."/>
            <person name="Haas B."/>
            <person name="Nusbaum C."/>
            <person name="Birren B."/>
        </authorList>
    </citation>
    <scope>NUCLEOTIDE SEQUENCE</scope>
    <source>
        <strain evidence="1">ATCC 64411</strain>
    </source>
</reference>
<evidence type="ECO:0000313" key="3">
    <source>
        <dbReference type="Proteomes" id="UP000011715"/>
    </source>
</evidence>
<dbReference type="Proteomes" id="UP000011715">
    <property type="component" value="Unassembled WGS sequence"/>
</dbReference>
<reference evidence="1" key="3">
    <citation type="submission" date="2011-03" db="EMBL/GenBank/DDBJ databases">
        <title>Annotation of Magnaporthe poae ATCC 64411.</title>
        <authorList>
            <person name="Ma L.-J."/>
            <person name="Dead R."/>
            <person name="Young S.K."/>
            <person name="Zeng Q."/>
            <person name="Gargeya S."/>
            <person name="Fitzgerald M."/>
            <person name="Haas B."/>
            <person name="Abouelleil A."/>
            <person name="Alvarado L."/>
            <person name="Arachchi H.M."/>
            <person name="Berlin A."/>
            <person name="Brown A."/>
            <person name="Chapman S.B."/>
            <person name="Chen Z."/>
            <person name="Dunbar C."/>
            <person name="Freedman E."/>
            <person name="Gearin G."/>
            <person name="Gellesch M."/>
            <person name="Goldberg J."/>
            <person name="Griggs A."/>
            <person name="Gujja S."/>
            <person name="Heiman D."/>
            <person name="Howarth C."/>
            <person name="Larson L."/>
            <person name="Lui A."/>
            <person name="MacDonald P.J.P."/>
            <person name="Mehta T."/>
            <person name="Montmayeur A."/>
            <person name="Murphy C."/>
            <person name="Neiman D."/>
            <person name="Pearson M."/>
            <person name="Priest M."/>
            <person name="Roberts A."/>
            <person name="Saif S."/>
            <person name="Shea T."/>
            <person name="Shenoy N."/>
            <person name="Sisk P."/>
            <person name="Stolte C."/>
            <person name="Sykes S."/>
            <person name="Yandava C."/>
            <person name="Wortman J."/>
            <person name="Nusbaum C."/>
            <person name="Birren B."/>
        </authorList>
    </citation>
    <scope>NUCLEOTIDE SEQUENCE</scope>
    <source>
        <strain evidence="1">ATCC 64411</strain>
    </source>
</reference>
<reference evidence="2" key="4">
    <citation type="journal article" date="2015" name="G3 (Bethesda)">
        <title>Genome sequences of three phytopathogenic species of the Magnaporthaceae family of fungi.</title>
        <authorList>
            <person name="Okagaki L.H."/>
            <person name="Nunes C.C."/>
            <person name="Sailsbery J."/>
            <person name="Clay B."/>
            <person name="Brown D."/>
            <person name="John T."/>
            <person name="Oh Y."/>
            <person name="Young N."/>
            <person name="Fitzgerald M."/>
            <person name="Haas B.J."/>
            <person name="Zeng Q."/>
            <person name="Young S."/>
            <person name="Adiconis X."/>
            <person name="Fan L."/>
            <person name="Levin J.Z."/>
            <person name="Mitchell T.K."/>
            <person name="Okubara P.A."/>
            <person name="Farman M.L."/>
            <person name="Kohn L.M."/>
            <person name="Birren B."/>
            <person name="Ma L.-J."/>
            <person name="Dean R.A."/>
        </authorList>
    </citation>
    <scope>NUCLEOTIDE SEQUENCE</scope>
    <source>
        <strain evidence="2">ATCC 64411 / 73-15</strain>
    </source>
</reference>
<dbReference type="EMBL" id="ADBL01000494">
    <property type="status" value="NOT_ANNOTATED_CDS"/>
    <property type="molecule type" value="Genomic_DNA"/>
</dbReference>
<dbReference type="EnsemblFungi" id="MAPG_01971T0">
    <property type="protein sequence ID" value="MAPG_01971T0"/>
    <property type="gene ID" value="MAPG_01971"/>
</dbReference>
<protein>
    <submittedName>
        <fullName evidence="1 2">Uncharacterized protein</fullName>
    </submittedName>
</protein>
<evidence type="ECO:0000313" key="2">
    <source>
        <dbReference type="EnsemblFungi" id="MAPG_01971T0"/>
    </source>
</evidence>
<dbReference type="VEuPathDB" id="FungiDB:MAPG_01971"/>
<dbReference type="EMBL" id="GL876967">
    <property type="protein sequence ID" value="KLU82903.1"/>
    <property type="molecule type" value="Genomic_DNA"/>
</dbReference>
<sequence length="105" mass="11503">MDAPLLIWTGREVGVDASRAYTVTKKNIVLSTPVGPGAKLIPITNLSSRLNHQCTTSQAHGCLVYFAFIYMHLVGDAFTQQRIEPYQLRTAGLILGPRKAFQGSN</sequence>
<keyword evidence="3" id="KW-1185">Reference proteome</keyword>